<dbReference type="SUPFAM" id="SSF52540">
    <property type="entry name" value="P-loop containing nucleoside triphosphate hydrolases"/>
    <property type="match status" value="1"/>
</dbReference>
<dbReference type="HOGENOM" id="CLU_1142844_0_0_1"/>
<gene>
    <name evidence="1" type="ORF">NEQG_01422</name>
</gene>
<dbReference type="OMA" id="TFYNIRT"/>
<reference evidence="1" key="1">
    <citation type="submission" date="2011-01" db="EMBL/GenBank/DDBJ databases">
        <title>The Genome Sequence of Nematocida parisii strain ERTm3.</title>
        <authorList>
            <consortium name="The Broad Institute Genome Sequencing Platform"/>
            <consortium name="The Broad Institute Genome Sequencing Center for Infectious Disease"/>
            <person name="Cuomo C."/>
            <person name="Troemel E."/>
            <person name="Young S.K."/>
            <person name="Zeng Q."/>
            <person name="Gargeya S."/>
            <person name="Fitzgerald M."/>
            <person name="Haas B."/>
            <person name="Abouelleil A."/>
            <person name="Alvarado L."/>
            <person name="Arachchi H.M."/>
            <person name="Berlin A."/>
            <person name="Chapman S.B."/>
            <person name="Gearin G."/>
            <person name="Goldberg J."/>
            <person name="Griggs A."/>
            <person name="Gujja S."/>
            <person name="Hansen M."/>
            <person name="Heiman D."/>
            <person name="Howarth C."/>
            <person name="Larimer J."/>
            <person name="Lui A."/>
            <person name="MacDonald P.J.P."/>
            <person name="McCowen C."/>
            <person name="Montmayeur A."/>
            <person name="Murphy C."/>
            <person name="Neiman D."/>
            <person name="Pearson M."/>
            <person name="Priest M."/>
            <person name="Roberts A."/>
            <person name="Saif S."/>
            <person name="Shea T."/>
            <person name="Sisk P."/>
            <person name="Stolte C."/>
            <person name="Sykes S."/>
            <person name="Wortman J."/>
            <person name="Nusbaum C."/>
            <person name="Birren B."/>
        </authorList>
    </citation>
    <scope>NUCLEOTIDE SEQUENCE</scope>
    <source>
        <strain evidence="1">ERTm3</strain>
    </source>
</reference>
<dbReference type="Proteomes" id="UP000002872">
    <property type="component" value="Unassembled WGS sequence"/>
</dbReference>
<proteinExistence type="predicted"/>
<keyword evidence="2" id="KW-1185">Reference proteome</keyword>
<sequence length="243" mass="28017">MDKKLELALQQLDMSAVVVSGPGGSGKTALIHRVIKNTKYKLVDIDTIEEYKTYRISKSLIYLLRVGEGVRIKPHNYRGIIFETENPYFYRKIEKCVHVKISPPTIRAIRKHCPSAQKKTTMHRILQAQKLPPEIHEALLETESSEVSFFHIIGKILYHKTEEIPKEVISAVCESPIKVLLYLHENIPAFTNNIQSIGNILDRISSASISPDQLYLLITEIWKLEKRRVNTFYNIRTSPYNME</sequence>
<evidence type="ECO:0000313" key="2">
    <source>
        <dbReference type="Proteomes" id="UP000002872"/>
    </source>
</evidence>
<organism evidence="1 2">
    <name type="scientific">Nematocida parisii (strain ERTm3)</name>
    <name type="common">Nematode killer fungus</name>
    <dbReference type="NCBI Taxonomy" id="935791"/>
    <lineage>
        <taxon>Eukaryota</taxon>
        <taxon>Fungi</taxon>
        <taxon>Fungi incertae sedis</taxon>
        <taxon>Microsporidia</taxon>
        <taxon>Nematocida</taxon>
    </lineage>
</organism>
<dbReference type="InParanoid" id="I3EHN5"/>
<evidence type="ECO:0000313" key="1">
    <source>
        <dbReference type="EMBL" id="EIJ88732.1"/>
    </source>
</evidence>
<name>I3EHN5_NEMP3</name>
<accession>I3EHN5</accession>
<dbReference type="InterPro" id="IPR027417">
    <property type="entry name" value="P-loop_NTPase"/>
</dbReference>
<dbReference type="AlphaFoldDB" id="I3EHN5"/>
<protein>
    <submittedName>
        <fullName evidence="1">Uncharacterized protein</fullName>
    </submittedName>
</protein>
<dbReference type="EMBL" id="GL870878">
    <property type="protein sequence ID" value="EIJ88732.1"/>
    <property type="molecule type" value="Genomic_DNA"/>
</dbReference>
<dbReference type="OrthoDB" id="10265971at2759"/>
<dbReference type="VEuPathDB" id="MicrosporidiaDB:NEQG_01422"/>